<proteinExistence type="predicted"/>
<dbReference type="Gene3D" id="2.160.20.80">
    <property type="entry name" value="E3 ubiquitin-protein ligase SopA"/>
    <property type="match status" value="1"/>
</dbReference>
<protein>
    <recommendedName>
        <fullName evidence="4">Pentapeptide repeat protein</fullName>
    </recommendedName>
</protein>
<organism evidence="2 3">
    <name type="scientific">Kutzneria kofuensis</name>
    <dbReference type="NCBI Taxonomy" id="103725"/>
    <lineage>
        <taxon>Bacteria</taxon>
        <taxon>Bacillati</taxon>
        <taxon>Actinomycetota</taxon>
        <taxon>Actinomycetes</taxon>
        <taxon>Pseudonocardiales</taxon>
        <taxon>Pseudonocardiaceae</taxon>
        <taxon>Kutzneria</taxon>
    </lineage>
</organism>
<dbReference type="EMBL" id="JACHIR010000005">
    <property type="protein sequence ID" value="MBB5898089.1"/>
    <property type="molecule type" value="Genomic_DNA"/>
</dbReference>
<accession>A0A7W9NMQ4</accession>
<evidence type="ECO:0000313" key="2">
    <source>
        <dbReference type="EMBL" id="MBB5898089.1"/>
    </source>
</evidence>
<dbReference type="AlphaFoldDB" id="A0A7W9NMQ4"/>
<reference evidence="2 3" key="1">
    <citation type="submission" date="2020-08" db="EMBL/GenBank/DDBJ databases">
        <title>Sequencing the genomes of 1000 actinobacteria strains.</title>
        <authorList>
            <person name="Klenk H.-P."/>
        </authorList>
    </citation>
    <scope>NUCLEOTIDE SEQUENCE [LARGE SCALE GENOMIC DNA]</scope>
    <source>
        <strain evidence="2 3">DSM 43851</strain>
    </source>
</reference>
<keyword evidence="1" id="KW-0812">Transmembrane</keyword>
<name>A0A7W9NMQ4_9PSEU</name>
<keyword evidence="1" id="KW-1133">Transmembrane helix</keyword>
<evidence type="ECO:0000256" key="1">
    <source>
        <dbReference type="SAM" id="Phobius"/>
    </source>
</evidence>
<dbReference type="InterPro" id="IPR001646">
    <property type="entry name" value="5peptide_repeat"/>
</dbReference>
<sequence>MSTRQQVVLRPLRRWVIVLCAILVVVLTAAVLVWLLHEAGDDPGRRMEAIKTGFTVGLAGGGSIVLFLAVRRQWHQEVVAVVTTRDADERRLTDLYVKATEHLGSPLAQVRVAGLYALERLAQENPHQRQVVADVISAYLRMPWDRSGPDLETQQELHVRRAAGKILTTHLRAEPEFWQITLDLTGATLVDFNARQCVFSGGLNCPSATFIGIARFTDARFQGEARFAEADFQGTVRFTGATFDGDVLFAGARSSGPWWFTGAKLTNHKAVLEIPGFHVAPDGTIRPDAPAR</sequence>
<feature type="transmembrane region" description="Helical" evidence="1">
    <location>
        <begin position="49"/>
        <end position="70"/>
    </location>
</feature>
<keyword evidence="3" id="KW-1185">Reference proteome</keyword>
<feature type="transmembrane region" description="Helical" evidence="1">
    <location>
        <begin position="12"/>
        <end position="37"/>
    </location>
</feature>
<comment type="caution">
    <text evidence="2">The sequence shown here is derived from an EMBL/GenBank/DDBJ whole genome shotgun (WGS) entry which is preliminary data.</text>
</comment>
<keyword evidence="1" id="KW-0472">Membrane</keyword>
<dbReference type="RefSeq" id="WP_184870551.1">
    <property type="nucleotide sequence ID" value="NZ_BAAAWY010000021.1"/>
</dbReference>
<dbReference type="Pfam" id="PF13576">
    <property type="entry name" value="Pentapeptide_3"/>
    <property type="match status" value="1"/>
</dbReference>
<evidence type="ECO:0000313" key="3">
    <source>
        <dbReference type="Proteomes" id="UP000585638"/>
    </source>
</evidence>
<evidence type="ECO:0008006" key="4">
    <source>
        <dbReference type="Google" id="ProtNLM"/>
    </source>
</evidence>
<gene>
    <name evidence="2" type="ORF">BJ998_009348</name>
</gene>
<dbReference type="Proteomes" id="UP000585638">
    <property type="component" value="Unassembled WGS sequence"/>
</dbReference>